<sequence>MMYESKDSEGFSDFESSGKLWSFDWIERSDTSKESNKSLAVVSVG</sequence>
<organism evidence="1 2">
    <name type="scientific">Schistosoma mattheei</name>
    <dbReference type="NCBI Taxonomy" id="31246"/>
    <lineage>
        <taxon>Eukaryota</taxon>
        <taxon>Metazoa</taxon>
        <taxon>Spiralia</taxon>
        <taxon>Lophotrochozoa</taxon>
        <taxon>Platyhelminthes</taxon>
        <taxon>Trematoda</taxon>
        <taxon>Digenea</taxon>
        <taxon>Strigeidida</taxon>
        <taxon>Schistosomatoidea</taxon>
        <taxon>Schistosomatidae</taxon>
        <taxon>Schistosoma</taxon>
    </lineage>
</organism>
<evidence type="ECO:0000313" key="2">
    <source>
        <dbReference type="Proteomes" id="UP000269396"/>
    </source>
</evidence>
<protein>
    <submittedName>
        <fullName evidence="1">Uncharacterized protein</fullName>
    </submittedName>
</protein>
<keyword evidence="2" id="KW-1185">Reference proteome</keyword>
<gene>
    <name evidence="1" type="ORF">SMTD_LOCUS12024</name>
</gene>
<name>A0A183PCD8_9TREM</name>
<dbReference type="Proteomes" id="UP000269396">
    <property type="component" value="Unassembled WGS sequence"/>
</dbReference>
<reference evidence="1 2" key="1">
    <citation type="submission" date="2018-11" db="EMBL/GenBank/DDBJ databases">
        <authorList>
            <consortium name="Pathogen Informatics"/>
        </authorList>
    </citation>
    <scope>NUCLEOTIDE SEQUENCE [LARGE SCALE GENOMIC DNA]</scope>
    <source>
        <strain>Denwood</strain>
        <strain evidence="2">Zambia</strain>
    </source>
</reference>
<evidence type="ECO:0000313" key="1">
    <source>
        <dbReference type="EMBL" id="VDP59889.1"/>
    </source>
</evidence>
<dbReference type="EMBL" id="UZAL01032037">
    <property type="protein sequence ID" value="VDP59889.1"/>
    <property type="molecule type" value="Genomic_DNA"/>
</dbReference>
<accession>A0A183PCD8</accession>
<proteinExistence type="predicted"/>
<dbReference type="AlphaFoldDB" id="A0A183PCD8"/>